<evidence type="ECO:0000313" key="1">
    <source>
        <dbReference type="EMBL" id="MFC7199120.1"/>
    </source>
</evidence>
<reference evidence="1 2" key="1">
    <citation type="journal article" date="2019" name="Int. J. Syst. Evol. Microbiol.">
        <title>The Global Catalogue of Microorganisms (GCM) 10K type strain sequencing project: providing services to taxonomists for standard genome sequencing and annotation.</title>
        <authorList>
            <consortium name="The Broad Institute Genomics Platform"/>
            <consortium name="The Broad Institute Genome Sequencing Center for Infectious Disease"/>
            <person name="Wu L."/>
            <person name="Ma J."/>
        </authorList>
    </citation>
    <scope>NUCLEOTIDE SEQUENCE [LARGE SCALE GENOMIC DNA]</scope>
    <source>
        <strain evidence="1 2">XZGYJ-43</strain>
    </source>
</reference>
<dbReference type="PANTHER" id="PTHR38816">
    <property type="entry name" value="EXOSOME SUBUNIT, DUF54 FAMILY-RELATED"/>
    <property type="match status" value="1"/>
</dbReference>
<dbReference type="InterPro" id="IPR022803">
    <property type="entry name" value="Ribosomal_uL5_dom_sf"/>
</dbReference>
<gene>
    <name evidence="1" type="ORF">ACFQJ9_06775</name>
</gene>
<dbReference type="PANTHER" id="PTHR38816:SF1">
    <property type="entry name" value="EXOSOME SUBUNIT"/>
    <property type="match status" value="1"/>
</dbReference>
<dbReference type="SUPFAM" id="SSF55282">
    <property type="entry name" value="RL5-like"/>
    <property type="match status" value="1"/>
</dbReference>
<name>A0ABD5Z290_9EURY</name>
<dbReference type="InterPro" id="IPR002739">
    <property type="entry name" value="PAB1135-like"/>
</dbReference>
<accession>A0ABD5Z290</accession>
<dbReference type="Pfam" id="PF01877">
    <property type="entry name" value="RNA_binding"/>
    <property type="match status" value="1"/>
</dbReference>
<dbReference type="Proteomes" id="UP001596447">
    <property type="component" value="Unassembled WGS sequence"/>
</dbReference>
<dbReference type="AlphaFoldDB" id="A0ABD5Z290"/>
<proteinExistence type="predicted"/>
<comment type="caution">
    <text evidence="1">The sequence shown here is derived from an EMBL/GenBank/DDBJ whole genome shotgun (WGS) entry which is preliminary data.</text>
</comment>
<dbReference type="EMBL" id="JBHTAR010000011">
    <property type="protein sequence ID" value="MFC7199120.1"/>
    <property type="molecule type" value="Genomic_DNA"/>
</dbReference>
<protein>
    <submittedName>
        <fullName evidence="1">RNA-binding protein</fullName>
    </submittedName>
</protein>
<keyword evidence="2" id="KW-1185">Reference proteome</keyword>
<dbReference type="Gene3D" id="3.30.1440.10">
    <property type="match status" value="1"/>
</dbReference>
<dbReference type="RefSeq" id="WP_279529065.1">
    <property type="nucleotide sequence ID" value="NZ_CP122312.1"/>
</dbReference>
<evidence type="ECO:0000313" key="2">
    <source>
        <dbReference type="Proteomes" id="UP001596447"/>
    </source>
</evidence>
<sequence length="138" mass="15962">MSNVPFHYIDLRTFAYDTEDEQRVVRALEHYLPEEVEIQRAESRGHHGDRILVLSARVERSDEMRHVIEQLREGADLERLREELDQRVNENCAFMAHLDKQAAFQGESALGQGITFRAKVEAYPAKREAAVENAREAL</sequence>
<dbReference type="NCBIfam" id="NF011141">
    <property type="entry name" value="PRK14555.1-1"/>
    <property type="match status" value="1"/>
</dbReference>
<organism evidence="1 2">
    <name type="scientific">Halospeciosus flavus</name>
    <dbReference type="NCBI Taxonomy" id="3032283"/>
    <lineage>
        <taxon>Archaea</taxon>
        <taxon>Methanobacteriati</taxon>
        <taxon>Methanobacteriota</taxon>
        <taxon>Stenosarchaea group</taxon>
        <taxon>Halobacteria</taxon>
        <taxon>Halobacteriales</taxon>
        <taxon>Halobacteriaceae</taxon>
        <taxon>Halospeciosus</taxon>
    </lineage>
</organism>